<organism evidence="3 4">
    <name type="scientific">Streptomyces iconiensis</name>
    <dbReference type="NCBI Taxonomy" id="1384038"/>
    <lineage>
        <taxon>Bacteria</taxon>
        <taxon>Bacillati</taxon>
        <taxon>Actinomycetota</taxon>
        <taxon>Actinomycetes</taxon>
        <taxon>Kitasatosporales</taxon>
        <taxon>Streptomycetaceae</taxon>
        <taxon>Streptomyces</taxon>
    </lineage>
</organism>
<sequence>MTTKFSRLVRGSATVLAVAAVGVGATAATASAAGSGTGTGTAKAKKSVSRCHTGELTAGWGSEGGGRPDMDSVEQQTVTMSLKNSSKRTCTLHGFPGVSMENTLDAKHPMDLRRSASKPVTVTLKPGTHTSFTMRILPVPKGQTGVKKVAPGRVLVTPPDEKAHFTLKWPYGGAIQDQSGATHPGTFVNPIGVG</sequence>
<dbReference type="RefSeq" id="WP_274044909.1">
    <property type="nucleotide sequence ID" value="NZ_JANCPR020000033.1"/>
</dbReference>
<dbReference type="Pfam" id="PF14016">
    <property type="entry name" value="DUF4232"/>
    <property type="match status" value="1"/>
</dbReference>
<reference evidence="3 4" key="1">
    <citation type="submission" date="2023-05" db="EMBL/GenBank/DDBJ databases">
        <title>Streptantibioticus silvisoli sp. nov., acidotolerant actinomycetes 1 from pine litter.</title>
        <authorList>
            <person name="Swiecimska M."/>
            <person name="Golinska P."/>
            <person name="Sangal V."/>
            <person name="Wachnowicz B."/>
            <person name="Goodfellow M."/>
        </authorList>
    </citation>
    <scope>NUCLEOTIDE SEQUENCE [LARGE SCALE GENOMIC DNA]</scope>
    <source>
        <strain evidence="3 4">DSM 42109</strain>
    </source>
</reference>
<dbReference type="InterPro" id="IPR025326">
    <property type="entry name" value="DUF4232"/>
</dbReference>
<feature type="chain" id="PRO_5047020474" evidence="1">
    <location>
        <begin position="33"/>
        <end position="194"/>
    </location>
</feature>
<comment type="caution">
    <text evidence="3">The sequence shown here is derived from an EMBL/GenBank/DDBJ whole genome shotgun (WGS) entry which is preliminary data.</text>
</comment>
<feature type="domain" description="DUF4232" evidence="2">
    <location>
        <begin position="51"/>
        <end position="177"/>
    </location>
</feature>
<dbReference type="EMBL" id="JANCPR020000033">
    <property type="protein sequence ID" value="MDJ1135832.1"/>
    <property type="molecule type" value="Genomic_DNA"/>
</dbReference>
<name>A0ABT7A3C8_9ACTN</name>
<keyword evidence="1" id="KW-0732">Signal</keyword>
<keyword evidence="4" id="KW-1185">Reference proteome</keyword>
<proteinExistence type="predicted"/>
<evidence type="ECO:0000313" key="4">
    <source>
        <dbReference type="Proteomes" id="UP001214441"/>
    </source>
</evidence>
<protein>
    <submittedName>
        <fullName evidence="3">DUF4232 domain-containing protein</fullName>
    </submittedName>
</protein>
<feature type="signal peptide" evidence="1">
    <location>
        <begin position="1"/>
        <end position="32"/>
    </location>
</feature>
<gene>
    <name evidence="3" type="ORF">NMN56_028580</name>
</gene>
<accession>A0ABT7A3C8</accession>
<evidence type="ECO:0000313" key="3">
    <source>
        <dbReference type="EMBL" id="MDJ1135832.1"/>
    </source>
</evidence>
<dbReference type="Proteomes" id="UP001214441">
    <property type="component" value="Unassembled WGS sequence"/>
</dbReference>
<evidence type="ECO:0000256" key="1">
    <source>
        <dbReference type="SAM" id="SignalP"/>
    </source>
</evidence>
<evidence type="ECO:0000259" key="2">
    <source>
        <dbReference type="Pfam" id="PF14016"/>
    </source>
</evidence>